<accession>A0A4S9BZ04</accession>
<feature type="compositionally biased region" description="Gly residues" evidence="1">
    <location>
        <begin position="67"/>
        <end position="77"/>
    </location>
</feature>
<feature type="compositionally biased region" description="Acidic residues" evidence="1">
    <location>
        <begin position="343"/>
        <end position="359"/>
    </location>
</feature>
<feature type="compositionally biased region" description="Basic residues" evidence="1">
    <location>
        <begin position="1642"/>
        <end position="1657"/>
    </location>
</feature>
<feature type="compositionally biased region" description="Basic and acidic residues" evidence="1">
    <location>
        <begin position="1658"/>
        <end position="1668"/>
    </location>
</feature>
<protein>
    <submittedName>
        <fullName evidence="2">Uncharacterized protein</fullName>
    </submittedName>
</protein>
<feature type="region of interest" description="Disordered" evidence="1">
    <location>
        <begin position="1581"/>
        <end position="1754"/>
    </location>
</feature>
<sequence>MSNNDLQSILARHNLKGINVANFSQPRAHQPTPSRPQPYQYPAPVPQPQQVYQYPAVPRQQWAPPSLGGGGVQGGQGQVQFRPSSAWPSAPQPQYTIDPRHYSYNIWGKAPVYSLTGEDEEENEESEDEGEGEAEGGDDGTAVEDVDADAGTKAEESIDAEKAGTQHIVTDEPTEKTNNIPPAEPSPEDSATPVAEETAAEPAKEEPISEPPSEDPPSGPIHADTQPAVAEEPPVAPSSEGEAAISATTSPELDPVPEASQDSAAPAPAEEEALESGPAAEDPVSSENADADAQASEENIEVVHALAEEQASEEPAVAAVLPNDGTPTADTVATIEATGKPDSEDEAVPGADIIEDAAEAPEPAGDTLTVDDPPKETPPSEDSPSQDSSTKDLSPVDSPDKDTAEEFPPSAEPSPADQDAETISEPEPQSDVTPAPEPDSVAVDEPTIEAVEQQPPATEIENQPVEVVQVIDNTDLREEPATIVIDVGGVETISDNTVVILDVPPSNPDAIIDVPPPPPPAPHVTIAEPMKPSKVSSKKNSSKSSKSRQPEKPKEVKPVEIIPLKEGRPRTAAKSKGKVKKSRGKVVEKAMKVFEDSPPPPPLVVAVPEDAAIDVPPPAPSPPPAESIIEVAGVEETQIIDVVDEDQNIEETAAEVESIAAFPEEEAAGHQDQDTVAESLSSCSSDPEPAAEPISTSPSEESNAMVEQADSIAVDLPEAVQEVAVSAEPPVEDLALADATTDETVAKDAIDGDAVETMSPAIPPPADDSESIVDEPCASVQEAMIGDGPATIEEGLAETSEETVPAETTELDVVDSAVEKTVDSIAMEDSSGSDDKAAISVEPAAGKPELVAESAADLVESTEFVTSTEPVLESEAEIVEMIKESSAGDQADPEVPVLAHVIPDAEPNTDDAHDGALVVIVHPEVEEGIDTDAGILPEAPMPPGSQLSEAEGESGGEDEDGGEEQQTMSGEPTAKPIDREEPEEFPAPQAADAIEMGAADLPFPVEEDPVSVLDSSTVKPEAEKVEASDQSEPLAATPNDREDATPVSPIETPDAAVDIPPADQDALSAHATQESETNSSSNTDHPPEVTVAEQESGEDTGATEEPAPTEQEAVVVAEAGAPEQLPTEHDATTSEGTSQPAADEPAAQDPAVDQAVIEEPAAAEVRESVTDAAVEEPAADKLAADAIEEPVMPEPAVEDHALHKEASEPVADDPTGTVPCETITEQSVITDLEISAEDKPPEEVAQTTTDYIPEAPADTTVEDAEKANNAASSTEGTVGQEEGGTISNKPSLQVLVEDVQSSSAKALLEERTAPSLSDHGDHQDQDPVPTEPVVEKSLEPDEEPSPRLPSIAGAAEDAPEAAEPGPSAPSHGFAAREEENFRPQDSISERGQPMGEPQLGSVYTEHPFVAEMSGALPPKSAAPSGSIPYPTSRASNRGPPAGPASIHPSKASAREPVASSSTSKQPSRASPPKDKRRSVHSTRTKVKDVSRSTGDPKAPVEITRRTTIKTTPPTNFLGMRSSGSKSSRQPSNIDDLKRQADDLAAREKETRRKIAEAEQRAEIADRARKLREQEAKLAFLHQAEAAAAKKEERRKREREERESESARLRHEEAKVESSRNTEPERAARRHRRRHGDRVSESHRRHRDERPRARKHSSSYRDEQVREQSPHPQPSSQPQPREPREPKFRRYRAEEVGTERRKTEDVDAGEEVYTRARPEPSRRPEERRQRSHRESRKEEKPKGLFGSLKNVFRKL</sequence>
<gene>
    <name evidence="2" type="ORF">D6D13_10329</name>
</gene>
<feature type="compositionally biased region" description="Low complexity" evidence="1">
    <location>
        <begin position="48"/>
        <end position="61"/>
    </location>
</feature>
<feature type="compositionally biased region" description="Basic residues" evidence="1">
    <location>
        <begin position="571"/>
        <end position="584"/>
    </location>
</feature>
<feature type="compositionally biased region" description="Low complexity" evidence="1">
    <location>
        <begin position="406"/>
        <end position="416"/>
    </location>
</feature>
<evidence type="ECO:0000256" key="1">
    <source>
        <dbReference type="SAM" id="MobiDB-lite"/>
    </source>
</evidence>
<feature type="region of interest" description="Disordered" evidence="1">
    <location>
        <begin position="22"/>
        <end position="96"/>
    </location>
</feature>
<feature type="compositionally biased region" description="Low complexity" evidence="1">
    <location>
        <begin position="227"/>
        <end position="244"/>
    </location>
</feature>
<organism evidence="2">
    <name type="scientific">Aureobasidium pullulans</name>
    <name type="common">Black yeast</name>
    <name type="synonym">Pullularia pullulans</name>
    <dbReference type="NCBI Taxonomy" id="5580"/>
    <lineage>
        <taxon>Eukaryota</taxon>
        <taxon>Fungi</taxon>
        <taxon>Dikarya</taxon>
        <taxon>Ascomycota</taxon>
        <taxon>Pezizomycotina</taxon>
        <taxon>Dothideomycetes</taxon>
        <taxon>Dothideomycetidae</taxon>
        <taxon>Dothideales</taxon>
        <taxon>Saccotheciaceae</taxon>
        <taxon>Aureobasidium</taxon>
    </lineage>
</organism>
<feature type="compositionally biased region" description="Acidic residues" evidence="1">
    <location>
        <begin position="117"/>
        <end position="148"/>
    </location>
</feature>
<feature type="compositionally biased region" description="Basic and acidic residues" evidence="1">
    <location>
        <begin position="1711"/>
        <end position="1727"/>
    </location>
</feature>
<feature type="region of interest" description="Disordered" evidence="1">
    <location>
        <begin position="751"/>
        <end position="772"/>
    </location>
</feature>
<evidence type="ECO:0000313" key="2">
    <source>
        <dbReference type="EMBL" id="THW99104.1"/>
    </source>
</evidence>
<feature type="compositionally biased region" description="Low complexity" evidence="1">
    <location>
        <begin position="1352"/>
        <end position="1370"/>
    </location>
</feature>
<feature type="compositionally biased region" description="Low complexity" evidence="1">
    <location>
        <begin position="78"/>
        <end position="94"/>
    </location>
</feature>
<name>A0A4S9BZ04_AURPU</name>
<comment type="caution">
    <text evidence="2">The sequence shown here is derived from an EMBL/GenBank/DDBJ whole genome shotgun (WGS) entry which is preliminary data.</text>
</comment>
<feature type="compositionally biased region" description="Low complexity" evidence="1">
    <location>
        <begin position="1103"/>
        <end position="1124"/>
    </location>
</feature>
<feature type="compositionally biased region" description="Low complexity" evidence="1">
    <location>
        <begin position="191"/>
        <end position="201"/>
    </location>
</feature>
<feature type="compositionally biased region" description="Basic and acidic residues" evidence="1">
    <location>
        <begin position="150"/>
        <end position="175"/>
    </location>
</feature>
<reference evidence="2" key="1">
    <citation type="submission" date="2018-10" db="EMBL/GenBank/DDBJ databases">
        <title>Fifty Aureobasidium pullulans genomes reveal a recombining polyextremotolerant generalist.</title>
        <authorList>
            <person name="Gostincar C."/>
            <person name="Turk M."/>
            <person name="Zajc J."/>
            <person name="Gunde-Cimerman N."/>
        </authorList>
    </citation>
    <scope>NUCLEOTIDE SEQUENCE [LARGE SCALE GENOMIC DNA]</scope>
    <source>
        <strain evidence="2">EXF-10085</strain>
    </source>
</reference>
<feature type="compositionally biased region" description="Basic and acidic residues" evidence="1">
    <location>
        <begin position="1307"/>
        <end position="1325"/>
    </location>
</feature>
<feature type="compositionally biased region" description="Polar residues" evidence="1">
    <location>
        <begin position="674"/>
        <end position="685"/>
    </location>
</feature>
<feature type="compositionally biased region" description="Polar residues" evidence="1">
    <location>
        <begin position="1458"/>
        <end position="1468"/>
    </location>
</feature>
<feature type="region of interest" description="Disordered" evidence="1">
    <location>
        <begin position="657"/>
        <end position="715"/>
    </location>
</feature>
<feature type="compositionally biased region" description="Pro residues" evidence="1">
    <location>
        <begin position="33"/>
        <end position="47"/>
    </location>
</feature>
<feature type="compositionally biased region" description="Low complexity" evidence="1">
    <location>
        <begin position="1521"/>
        <end position="1531"/>
    </location>
</feature>
<feature type="region of interest" description="Disordered" evidence="1">
    <location>
        <begin position="1233"/>
        <end position="1561"/>
    </location>
</feature>
<feature type="compositionally biased region" description="Basic and acidic residues" evidence="1">
    <location>
        <begin position="1534"/>
        <end position="1561"/>
    </location>
</feature>
<feature type="compositionally biased region" description="Basic and acidic residues" evidence="1">
    <location>
        <begin position="548"/>
        <end position="569"/>
    </location>
</feature>
<proteinExistence type="predicted"/>
<feature type="compositionally biased region" description="Basic and acidic residues" evidence="1">
    <location>
        <begin position="1597"/>
        <end position="1626"/>
    </location>
</feature>
<feature type="region of interest" description="Disordered" evidence="1">
    <location>
        <begin position="923"/>
        <end position="1175"/>
    </location>
</feature>
<feature type="compositionally biased region" description="Acidic residues" evidence="1">
    <location>
        <begin position="950"/>
        <end position="963"/>
    </location>
</feature>
<feature type="region of interest" description="Disordered" evidence="1">
    <location>
        <begin position="509"/>
        <end position="585"/>
    </location>
</feature>
<feature type="compositionally biased region" description="Low complexity" evidence="1">
    <location>
        <begin position="257"/>
        <end position="268"/>
    </location>
</feature>
<feature type="compositionally biased region" description="Low complexity" evidence="1">
    <location>
        <begin position="1074"/>
        <end position="1083"/>
    </location>
</feature>
<feature type="compositionally biased region" description="Basic and acidic residues" evidence="1">
    <location>
        <begin position="1680"/>
        <end position="1704"/>
    </location>
</feature>
<feature type="region of interest" description="Disordered" evidence="1">
    <location>
        <begin position="116"/>
        <end position="464"/>
    </location>
</feature>
<dbReference type="EMBL" id="QZAS01000082">
    <property type="protein sequence ID" value="THW99104.1"/>
    <property type="molecule type" value="Genomic_DNA"/>
</dbReference>
<feature type="compositionally biased region" description="Low complexity" evidence="1">
    <location>
        <begin position="1274"/>
        <end position="1285"/>
    </location>
</feature>
<feature type="compositionally biased region" description="Low complexity" evidence="1">
    <location>
        <begin position="1139"/>
        <end position="1155"/>
    </location>
</feature>
<feature type="compositionally biased region" description="Basic residues" evidence="1">
    <location>
        <begin position="1474"/>
        <end position="1484"/>
    </location>
</feature>